<evidence type="ECO:0000256" key="1">
    <source>
        <dbReference type="ARBA" id="ARBA00023186"/>
    </source>
</evidence>
<keyword evidence="1 2" id="KW-0143">Chaperone</keyword>
<sequence>MGPLAAPGPRGVKAHARLTACFEGGRTVLRELRSMAPLTLLPKRGAGVAAIVHLVNSATSPLGGDELKLTIHVGPGASLRLSGVAATIALPGLHGEESVTEVDVVVEDGGSLEYLPEPTVVTARARHRAVFTAALAADAYLHTREVLVLGRAGERPGSLVTTQHVTRGEVPVLRQTLEIGDSTLDSSLAHLAGRRVLATDLVVGGPSVPEASGEWWSRTSLAAGGTLTTSLAPDAVTALRVFGAP</sequence>
<protein>
    <recommendedName>
        <fullName evidence="2">Urease accessory protein UreD</fullName>
    </recommendedName>
</protein>
<comment type="similarity">
    <text evidence="2">Belongs to the UreD family.</text>
</comment>
<reference evidence="3 4" key="1">
    <citation type="submission" date="2020-08" db="EMBL/GenBank/DDBJ databases">
        <title>Sequencing the genomes of 1000 actinobacteria strains.</title>
        <authorList>
            <person name="Klenk H.-P."/>
        </authorList>
    </citation>
    <scope>NUCLEOTIDE SEQUENCE [LARGE SCALE GENOMIC DNA]</scope>
    <source>
        <strain evidence="3 4">DSM 45272</strain>
    </source>
</reference>
<keyword evidence="2" id="KW-0963">Cytoplasm</keyword>
<proteinExistence type="inferred from homology"/>
<comment type="subcellular location">
    <subcellularLocation>
        <location evidence="2">Cytoplasm</location>
    </subcellularLocation>
</comment>
<name>A0A841B1I1_9PSEU</name>
<organism evidence="3 4">
    <name type="scientific">Amycolatopsis umgeniensis</name>
    <dbReference type="NCBI Taxonomy" id="336628"/>
    <lineage>
        <taxon>Bacteria</taxon>
        <taxon>Bacillati</taxon>
        <taxon>Actinomycetota</taxon>
        <taxon>Actinomycetes</taxon>
        <taxon>Pseudonocardiales</taxon>
        <taxon>Pseudonocardiaceae</taxon>
        <taxon>Amycolatopsis</taxon>
    </lineage>
</organism>
<accession>A0A841B1I1</accession>
<dbReference type="GO" id="GO:0005737">
    <property type="term" value="C:cytoplasm"/>
    <property type="evidence" value="ECO:0007669"/>
    <property type="project" value="UniProtKB-SubCell"/>
</dbReference>
<dbReference type="EMBL" id="JACHMX010000001">
    <property type="protein sequence ID" value="MBB5853167.1"/>
    <property type="molecule type" value="Genomic_DNA"/>
</dbReference>
<dbReference type="Proteomes" id="UP000580861">
    <property type="component" value="Unassembled WGS sequence"/>
</dbReference>
<evidence type="ECO:0000256" key="2">
    <source>
        <dbReference type="HAMAP-Rule" id="MF_01384"/>
    </source>
</evidence>
<dbReference type="Pfam" id="PF01774">
    <property type="entry name" value="UreD"/>
    <property type="match status" value="1"/>
</dbReference>
<dbReference type="GO" id="GO:0016151">
    <property type="term" value="F:nickel cation binding"/>
    <property type="evidence" value="ECO:0007669"/>
    <property type="project" value="UniProtKB-UniRule"/>
</dbReference>
<dbReference type="AlphaFoldDB" id="A0A841B1I1"/>
<gene>
    <name evidence="2" type="primary">ureD</name>
    <name evidence="3" type="ORF">HDA45_003254</name>
</gene>
<dbReference type="InterPro" id="IPR002669">
    <property type="entry name" value="UreD"/>
</dbReference>
<comment type="function">
    <text evidence="2">Required for maturation of urease via the functional incorporation of the urease nickel metallocenter.</text>
</comment>
<comment type="subunit">
    <text evidence="2">UreD, UreF and UreG form a complex that acts as a GTP-hydrolysis-dependent molecular chaperone, activating the urease apoprotein by helping to assemble the nickel containing metallocenter of UreC. The UreE protein probably delivers the nickel.</text>
</comment>
<evidence type="ECO:0000313" key="3">
    <source>
        <dbReference type="EMBL" id="MBB5853167.1"/>
    </source>
</evidence>
<comment type="caution">
    <text evidence="3">The sequence shown here is derived from an EMBL/GenBank/DDBJ whole genome shotgun (WGS) entry which is preliminary data.</text>
</comment>
<evidence type="ECO:0000313" key="4">
    <source>
        <dbReference type="Proteomes" id="UP000580861"/>
    </source>
</evidence>
<dbReference type="HAMAP" id="MF_01384">
    <property type="entry name" value="UreD"/>
    <property type="match status" value="1"/>
</dbReference>
<keyword evidence="4" id="KW-1185">Reference proteome</keyword>
<keyword evidence="2" id="KW-0996">Nickel insertion</keyword>